<dbReference type="InterPro" id="IPR021455">
    <property type="entry name" value="DUF3106"/>
</dbReference>
<sequence>MPLNAWIALPLTALALCAGLVASAWATGSAHARPDANTNAAGAPRQDNEWLRLGAQERTVLAPLASQWGQMSDDVQDKWIGVARRYPTLSADGQARVRDRMKAWSAASPTERNEARLRFQKARELAPAERQQKWEAYQALPADKKAELLEQAKAKQAAANPSAPSPGQRQAAMPDRKTNLVPTTPTPQAAARKPVSAAVVKAGPGATTQLMTQSAPKPPLYQHSGLPKIAATKPFVDPQTMLPKKGPQSAGMTPVATSSPSP</sequence>
<evidence type="ECO:0000256" key="2">
    <source>
        <dbReference type="SAM" id="SignalP"/>
    </source>
</evidence>
<name>A0A4Q9H5F4_9BURK</name>
<feature type="region of interest" description="Disordered" evidence="1">
    <location>
        <begin position="236"/>
        <end position="262"/>
    </location>
</feature>
<feature type="signal peptide" evidence="2">
    <location>
        <begin position="1"/>
        <end position="26"/>
    </location>
</feature>
<dbReference type="EMBL" id="SIXI01000002">
    <property type="protein sequence ID" value="TBO32627.1"/>
    <property type="molecule type" value="Genomic_DNA"/>
</dbReference>
<reference evidence="3 4" key="1">
    <citation type="submission" date="2019-02" db="EMBL/GenBank/DDBJ databases">
        <title>Aquabacterium sp. strain KMB7.</title>
        <authorList>
            <person name="Chen W.-M."/>
        </authorList>
    </citation>
    <scope>NUCLEOTIDE SEQUENCE [LARGE SCALE GENOMIC DNA]</scope>
    <source>
        <strain evidence="3 4">KMB7</strain>
    </source>
</reference>
<keyword evidence="2" id="KW-0732">Signal</keyword>
<evidence type="ECO:0000313" key="4">
    <source>
        <dbReference type="Proteomes" id="UP000292120"/>
    </source>
</evidence>
<feature type="region of interest" description="Disordered" evidence="1">
    <location>
        <begin position="207"/>
        <end position="226"/>
    </location>
</feature>
<feature type="region of interest" description="Disordered" evidence="1">
    <location>
        <begin position="152"/>
        <end position="198"/>
    </location>
</feature>
<feature type="chain" id="PRO_5020645147" evidence="2">
    <location>
        <begin position="27"/>
        <end position="262"/>
    </location>
</feature>
<comment type="caution">
    <text evidence="3">The sequence shown here is derived from an EMBL/GenBank/DDBJ whole genome shotgun (WGS) entry which is preliminary data.</text>
</comment>
<dbReference type="Proteomes" id="UP000292120">
    <property type="component" value="Unassembled WGS sequence"/>
</dbReference>
<gene>
    <name evidence="3" type="ORF">EYS42_05450</name>
</gene>
<dbReference type="AlphaFoldDB" id="A0A4Q9H5F4"/>
<dbReference type="RefSeq" id="WP_130966839.1">
    <property type="nucleotide sequence ID" value="NZ_SIXI01000002.1"/>
</dbReference>
<keyword evidence="4" id="KW-1185">Reference proteome</keyword>
<proteinExistence type="predicted"/>
<dbReference type="OrthoDB" id="9796567at2"/>
<evidence type="ECO:0000313" key="3">
    <source>
        <dbReference type="EMBL" id="TBO32627.1"/>
    </source>
</evidence>
<evidence type="ECO:0000256" key="1">
    <source>
        <dbReference type="SAM" id="MobiDB-lite"/>
    </source>
</evidence>
<accession>A0A4Q9H5F4</accession>
<organism evidence="3 4">
    <name type="scientific">Aquabacterium lacunae</name>
    <dbReference type="NCBI Taxonomy" id="2528630"/>
    <lineage>
        <taxon>Bacteria</taxon>
        <taxon>Pseudomonadati</taxon>
        <taxon>Pseudomonadota</taxon>
        <taxon>Betaproteobacteria</taxon>
        <taxon>Burkholderiales</taxon>
        <taxon>Aquabacterium</taxon>
    </lineage>
</organism>
<protein>
    <submittedName>
        <fullName evidence="3">DUF3106 domain-containing protein</fullName>
    </submittedName>
</protein>
<dbReference type="Pfam" id="PF11304">
    <property type="entry name" value="DUF3106"/>
    <property type="match status" value="1"/>
</dbReference>